<dbReference type="PANTHER" id="PTHR34988:SF1">
    <property type="entry name" value="DNA-BINDING PROTEIN"/>
    <property type="match status" value="1"/>
</dbReference>
<reference evidence="3" key="1">
    <citation type="submission" date="2020-07" db="EMBL/GenBank/DDBJ databases">
        <title>Huge and variable diversity of episymbiotic CPR bacteria and DPANN archaea in groundwater ecosystems.</title>
        <authorList>
            <person name="He C.Y."/>
            <person name="Keren R."/>
            <person name="Whittaker M."/>
            <person name="Farag I.F."/>
            <person name="Doudna J."/>
            <person name="Cate J.H.D."/>
            <person name="Banfield J.F."/>
        </authorList>
    </citation>
    <scope>NUCLEOTIDE SEQUENCE</scope>
    <source>
        <strain evidence="3">NC_groundwater_763_Ag_S-0.2um_68_21</strain>
    </source>
</reference>
<dbReference type="PROSITE" id="PS51742">
    <property type="entry name" value="PPC"/>
    <property type="match status" value="1"/>
</dbReference>
<dbReference type="Pfam" id="PF03479">
    <property type="entry name" value="PCC"/>
    <property type="match status" value="1"/>
</dbReference>
<name>A0A932MPY3_UNCTE</name>
<sequence>MAKKAAIFDNTDWKTRKPRYDVAEGGVGRVLCIRMAPGDDLYGTTLKICREKGVKAGVIMSAAASLQKAVLRNVWKFPDPFPITDDCRIFTPVNGPLELLQMSGNITQTESGDPYLHAHVTISLGRPEATCFGGHLVEGCTIFSTCEMVLAEVTGLAFMRLMDQHTRVGEVYGIPLNGKSPEQVKQEIQKRKARPKPSGVK</sequence>
<dbReference type="InterPro" id="IPR005175">
    <property type="entry name" value="PPC_dom"/>
</dbReference>
<gene>
    <name evidence="3" type="ORF">HYZ11_17170</name>
</gene>
<evidence type="ECO:0000256" key="1">
    <source>
        <dbReference type="SAM" id="MobiDB-lite"/>
    </source>
</evidence>
<dbReference type="GO" id="GO:0003677">
    <property type="term" value="F:DNA binding"/>
    <property type="evidence" value="ECO:0007669"/>
    <property type="project" value="UniProtKB-KW"/>
</dbReference>
<dbReference type="CDD" id="cd11378">
    <property type="entry name" value="DUF296"/>
    <property type="match status" value="1"/>
</dbReference>
<dbReference type="Gene3D" id="3.30.1330.80">
    <property type="entry name" value="Hypothetical protein, similar to alpha- acetolactate decarboxylase, domain 2"/>
    <property type="match status" value="1"/>
</dbReference>
<evidence type="ECO:0000313" key="3">
    <source>
        <dbReference type="EMBL" id="MBI3129343.1"/>
    </source>
</evidence>
<organism evidence="3 4">
    <name type="scientific">Tectimicrobiota bacterium</name>
    <dbReference type="NCBI Taxonomy" id="2528274"/>
    <lineage>
        <taxon>Bacteria</taxon>
        <taxon>Pseudomonadati</taxon>
        <taxon>Nitrospinota/Tectimicrobiota group</taxon>
        <taxon>Candidatus Tectimicrobiota</taxon>
    </lineage>
</organism>
<comment type="caution">
    <text evidence="3">The sequence shown here is derived from an EMBL/GenBank/DDBJ whole genome shotgun (WGS) entry which is preliminary data.</text>
</comment>
<protein>
    <submittedName>
        <fullName evidence="3">DNA-binding protein</fullName>
    </submittedName>
</protein>
<dbReference type="AlphaFoldDB" id="A0A932MPY3"/>
<proteinExistence type="predicted"/>
<feature type="region of interest" description="Disordered" evidence="1">
    <location>
        <begin position="182"/>
        <end position="201"/>
    </location>
</feature>
<evidence type="ECO:0000313" key="4">
    <source>
        <dbReference type="Proteomes" id="UP000782312"/>
    </source>
</evidence>
<dbReference type="Proteomes" id="UP000782312">
    <property type="component" value="Unassembled WGS sequence"/>
</dbReference>
<accession>A0A932MPY3</accession>
<dbReference type="EMBL" id="JACPUR010000040">
    <property type="protein sequence ID" value="MBI3129343.1"/>
    <property type="molecule type" value="Genomic_DNA"/>
</dbReference>
<evidence type="ECO:0000259" key="2">
    <source>
        <dbReference type="PROSITE" id="PS51742"/>
    </source>
</evidence>
<feature type="domain" description="PPC" evidence="2">
    <location>
        <begin position="25"/>
        <end position="174"/>
    </location>
</feature>
<dbReference type="PANTHER" id="PTHR34988">
    <property type="entry name" value="PROTEIN, PUTATIVE-RELATED"/>
    <property type="match status" value="1"/>
</dbReference>
<dbReference type="SUPFAM" id="SSF117856">
    <property type="entry name" value="AF0104/ALDC/Ptd012-like"/>
    <property type="match status" value="1"/>
</dbReference>
<keyword evidence="3" id="KW-0238">DNA-binding</keyword>